<dbReference type="InterPro" id="IPR013546">
    <property type="entry name" value="PII_UdlTrfase/GS_AdlTrfase"/>
</dbReference>
<evidence type="ECO:0000256" key="2">
    <source>
        <dbReference type="ARBA" id="ARBA00022695"/>
    </source>
</evidence>
<dbReference type="InterPro" id="IPR043519">
    <property type="entry name" value="NT_sf"/>
</dbReference>
<feature type="domain" description="Glutamate-ammonia ligase adenylyltransferase repeated" evidence="8">
    <location>
        <begin position="636"/>
        <end position="886"/>
    </location>
</feature>
<dbReference type="GO" id="GO:0016874">
    <property type="term" value="F:ligase activity"/>
    <property type="evidence" value="ECO:0007669"/>
    <property type="project" value="UniProtKB-KW"/>
</dbReference>
<feature type="domain" description="PII-uridylyltransferase/Glutamine-synthetase adenylyltransferase" evidence="9">
    <location>
        <begin position="379"/>
        <end position="517"/>
    </location>
</feature>
<dbReference type="NCBIfam" id="NF008292">
    <property type="entry name" value="PRK11072.1"/>
    <property type="match status" value="1"/>
</dbReference>
<evidence type="ECO:0000256" key="4">
    <source>
        <dbReference type="ARBA" id="ARBA00022840"/>
    </source>
</evidence>
<name>A0A550JIW5_9BACT</name>
<organism evidence="10 11">
    <name type="scientific">Trichloromonas acetexigens</name>
    <dbReference type="NCBI Taxonomy" id="38815"/>
    <lineage>
        <taxon>Bacteria</taxon>
        <taxon>Pseudomonadati</taxon>
        <taxon>Thermodesulfobacteriota</taxon>
        <taxon>Desulfuromonadia</taxon>
        <taxon>Desulfuromonadales</taxon>
        <taxon>Trichloromonadaceae</taxon>
        <taxon>Trichloromonas</taxon>
    </lineage>
</organism>
<evidence type="ECO:0000259" key="9">
    <source>
        <dbReference type="Pfam" id="PF08335"/>
    </source>
</evidence>
<dbReference type="GO" id="GO:0005829">
    <property type="term" value="C:cytosol"/>
    <property type="evidence" value="ECO:0007669"/>
    <property type="project" value="TreeGrafter"/>
</dbReference>
<dbReference type="HAMAP" id="MF_00802">
    <property type="entry name" value="GlnE"/>
    <property type="match status" value="1"/>
</dbReference>
<dbReference type="RefSeq" id="WP_092055655.1">
    <property type="nucleotide sequence ID" value="NZ_FOJJ01000012.1"/>
</dbReference>
<dbReference type="SUPFAM" id="SSF81301">
    <property type="entry name" value="Nucleotidyltransferase"/>
    <property type="match status" value="2"/>
</dbReference>
<accession>A0A550JIW5</accession>
<dbReference type="EMBL" id="VJVV01000002">
    <property type="protein sequence ID" value="TRO83133.1"/>
    <property type="molecule type" value="Genomic_DNA"/>
</dbReference>
<dbReference type="FunFam" id="1.20.120.330:FF:000005">
    <property type="entry name" value="Bifunctional glutamine synthetase adenylyltransferase/adenylyl-removing enzyme"/>
    <property type="match status" value="1"/>
</dbReference>
<dbReference type="InterPro" id="IPR005190">
    <property type="entry name" value="GlnE_rpt_dom"/>
</dbReference>
<dbReference type="GO" id="GO:0047388">
    <property type="term" value="F:[glutamine synthetase]-adenylyl-L-tyrosine phosphorylase activity"/>
    <property type="evidence" value="ECO:0007669"/>
    <property type="project" value="UniProtKB-EC"/>
</dbReference>
<evidence type="ECO:0000256" key="6">
    <source>
        <dbReference type="ARBA" id="ARBA00023268"/>
    </source>
</evidence>
<dbReference type="EC" id="2.7.7.42" evidence="10"/>
<feature type="coiled-coil region" evidence="7">
    <location>
        <begin position="673"/>
        <end position="700"/>
    </location>
</feature>
<keyword evidence="10" id="KW-0436">Ligase</keyword>
<evidence type="ECO:0000313" key="11">
    <source>
        <dbReference type="Proteomes" id="UP000317155"/>
    </source>
</evidence>
<evidence type="ECO:0000256" key="1">
    <source>
        <dbReference type="ARBA" id="ARBA00022679"/>
    </source>
</evidence>
<dbReference type="Pfam" id="PF08335">
    <property type="entry name" value="GlnD_UR_UTase"/>
    <property type="match status" value="2"/>
</dbReference>
<dbReference type="Pfam" id="PF03710">
    <property type="entry name" value="GlnE"/>
    <property type="match status" value="2"/>
</dbReference>
<gene>
    <name evidence="10" type="primary">glnE</name>
    <name evidence="10" type="ORF">FL622_03350</name>
</gene>
<reference evidence="10 11" key="1">
    <citation type="submission" date="2019-07" db="EMBL/GenBank/DDBJ databases">
        <title>Insights of Desulfuromonas acetexigens electromicrobiology.</title>
        <authorList>
            <person name="Katuri K."/>
            <person name="Sapireddy V."/>
            <person name="Shaw D.R."/>
            <person name="Saikaly P."/>
        </authorList>
    </citation>
    <scope>NUCLEOTIDE SEQUENCE [LARGE SCALE GENOMIC DNA]</scope>
    <source>
        <strain evidence="10 11">2873</strain>
    </source>
</reference>
<protein>
    <submittedName>
        <fullName evidence="10">Bifunctional [glutamate--ammonia ligase]-adenylyl-L-tyrosine phosphorylase/[glutamate--ammonia-ligase] adenylyltransferase</fullName>
        <ecNumber evidence="10">2.7.7.42</ecNumber>
        <ecNumber evidence="10">2.7.7.89</ecNumber>
    </submittedName>
</protein>
<dbReference type="Gene3D" id="3.30.460.10">
    <property type="entry name" value="Beta Polymerase, domain 2"/>
    <property type="match status" value="2"/>
</dbReference>
<keyword evidence="11" id="KW-1185">Reference proteome</keyword>
<keyword evidence="6" id="KW-0511">Multifunctional enzyme</keyword>
<dbReference type="Gene3D" id="1.20.120.1510">
    <property type="match status" value="1"/>
</dbReference>
<keyword evidence="1 10" id="KW-0808">Transferase</keyword>
<feature type="domain" description="PII-uridylyltransferase/Glutamine-synthetase adenylyltransferase" evidence="9">
    <location>
        <begin position="912"/>
        <end position="1055"/>
    </location>
</feature>
<keyword evidence="5" id="KW-0460">Magnesium</keyword>
<dbReference type="Gene3D" id="1.20.120.330">
    <property type="entry name" value="Nucleotidyltransferases domain 2"/>
    <property type="match status" value="2"/>
</dbReference>
<dbReference type="InterPro" id="IPR023057">
    <property type="entry name" value="GlnE"/>
</dbReference>
<evidence type="ECO:0000313" key="10">
    <source>
        <dbReference type="EMBL" id="TRO83133.1"/>
    </source>
</evidence>
<dbReference type="GO" id="GO:0005524">
    <property type="term" value="F:ATP binding"/>
    <property type="evidence" value="ECO:0007669"/>
    <property type="project" value="UniProtKB-KW"/>
</dbReference>
<feature type="domain" description="Glutamate-ammonia ligase adenylyltransferase repeated" evidence="8">
    <location>
        <begin position="98"/>
        <end position="356"/>
    </location>
</feature>
<dbReference type="Proteomes" id="UP000317155">
    <property type="component" value="Unassembled WGS sequence"/>
</dbReference>
<dbReference type="OrthoDB" id="9759366at2"/>
<keyword evidence="2 10" id="KW-0548">Nucleotidyltransferase</keyword>
<dbReference type="GO" id="GO:0000820">
    <property type="term" value="P:regulation of glutamine family amino acid metabolic process"/>
    <property type="evidence" value="ECO:0007669"/>
    <property type="project" value="TreeGrafter"/>
</dbReference>
<evidence type="ECO:0000259" key="8">
    <source>
        <dbReference type="Pfam" id="PF03710"/>
    </source>
</evidence>
<proteinExistence type="inferred from homology"/>
<dbReference type="PANTHER" id="PTHR30621:SF0">
    <property type="entry name" value="BIFUNCTIONAL GLUTAMINE SYNTHETASE ADENYLYLTRANSFERASE_ADENYLYL-REMOVING ENZYME"/>
    <property type="match status" value="1"/>
</dbReference>
<dbReference type="AlphaFoldDB" id="A0A550JIW5"/>
<dbReference type="PANTHER" id="PTHR30621">
    <property type="entry name" value="GLUTAMINE SYNTHETASE ADENYLYLTRANSFERASE"/>
    <property type="match status" value="1"/>
</dbReference>
<comment type="caution">
    <text evidence="10">The sequence shown here is derived from an EMBL/GenBank/DDBJ whole genome shotgun (WGS) entry which is preliminary data.</text>
</comment>
<dbReference type="EC" id="2.7.7.89" evidence="10"/>
<dbReference type="CDD" id="cd05401">
    <property type="entry name" value="NT_GlnE_GlnD_like"/>
    <property type="match status" value="2"/>
</dbReference>
<evidence type="ECO:0000256" key="7">
    <source>
        <dbReference type="SAM" id="Coils"/>
    </source>
</evidence>
<evidence type="ECO:0000256" key="5">
    <source>
        <dbReference type="ARBA" id="ARBA00022842"/>
    </source>
</evidence>
<keyword evidence="7" id="KW-0175">Coiled coil</keyword>
<dbReference type="GO" id="GO:0008882">
    <property type="term" value="F:[glutamate-ammonia-ligase] adenylyltransferase activity"/>
    <property type="evidence" value="ECO:0007669"/>
    <property type="project" value="UniProtKB-EC"/>
</dbReference>
<keyword evidence="4" id="KW-0067">ATP-binding</keyword>
<evidence type="ECO:0000256" key="3">
    <source>
        <dbReference type="ARBA" id="ARBA00022741"/>
    </source>
</evidence>
<dbReference type="SUPFAM" id="SSF81593">
    <property type="entry name" value="Nucleotidyltransferase substrate binding subunit/domain"/>
    <property type="match status" value="2"/>
</dbReference>
<keyword evidence="3" id="KW-0547">Nucleotide-binding</keyword>
<sequence length="1067" mass="119767">MTPAALAERLRRTLAEGPDARRELARELGFAEPEKTATNLELLYELLGDAELLATLTAAAHAAADPDLVLNSLERLGNGLPRESLTAVLTAPEDRRLLLTVLGASPFLTGILCRRKDFFEDLFAGGEIRRRKDETAMLAELRERIPETAPFAELQNGLRRYKSREMLRIGARDLGGLADLVEVTAELSALAATTLQRAYEVCTVLLRAEYGAPILDGENGAPGGEAEFTILGMGKLGGRELNFSSDIDLIYFYSSERGLSSGVPDPTGAVKNRIHLHPYFCKLAELITKAISQPTEDGFVFRVDLRLRPEGNSGEMANSLRSAEVYYESWGQSWERAALIKARPVAGTIPLGKRLLKSLEPFVFRRYLDYGMVEDIKGMKQKIDQSLARKQEAETNLKLGRGGIREIEFFIQALQLIHSGRKPSLREKNSLRALDRLQKEGLISAEVRDTLREAYIFLRTAEHRIQVVQERQTHNLPATEAERQALARRCGFPNHAAFALALEKHRSGVEAIYRDLFYTSEAESREEVRPEVSFLFDPGADVDLIKDLLEEKGFKNPDAAFETLLTLRDGPPHAHITRRTRRQLERIAPLLMQAVLDSPEPEMALLNLERFMTTAVRRARGTFYALLSENREIITVLISLFSTSQFLSRIFIQHPEILDSLVSGAHALTYKDSETIEGDLAALLAEADNYEDKLEILRRFRNEEFLRLAMSDTHGKTPQGELTSQLSSLADACLKQAVAIAREELIPRFGLPFCKESGEEAGFAIVGMGKLGGMELNYHSDLDIIFIYEGEGETRPVEGTEPDRFRGQSNPEYFARLAQRIISVLTLMTREGSVYQIDTRLRPSGNQGPLVTSLAAYRRYHESSAAPWERQALTKARVVLGPEILARQIEAINREIVYLRPVPAELQTEIRRLRARMESEIAKERAGHFNIKTGRGGMVDVEFIVQYLQILHGAAHPTVQVSNTLGALAALEGEGLLAPEDRADLENGYKFLRRLENRLRLVHDQSINDLSGDRAYLLKLARRLGYPERPRRPDEVFLEEYRQVTEKIRAIFDRLLGNDEAAESSTM</sequence>